<name>A0A9P0G9I8_9CUCU</name>
<evidence type="ECO:0000313" key="2">
    <source>
        <dbReference type="EMBL" id="CAH1104943.1"/>
    </source>
</evidence>
<dbReference type="InterPro" id="IPR051029">
    <property type="entry name" value="mRNA_Capping_Enz/RNA_Phosphat"/>
</dbReference>
<keyword evidence="3" id="KW-1185">Reference proteome</keyword>
<dbReference type="InterPro" id="IPR029021">
    <property type="entry name" value="Prot-tyrosine_phosphatase-like"/>
</dbReference>
<sequence length="196" mass="22460">MVNNTIPKGWKGCPENGNSLILGKFMALKTPLSNCYRNKMHHSEEYPPVEIFTRAERNKVKIGLWIDLTNTDRYYDKSEIKQQGCEYVKLSCSGHGTCPSISDTRRFISLVHNFILERPQECIAVHCTHGFNRTGFLIVAFLVEKCNFDVRHAVEAFATSRPPGIYRGNYITELFRRYGNSSEAPPPPPRPKWAHK</sequence>
<evidence type="ECO:0000313" key="3">
    <source>
        <dbReference type="Proteomes" id="UP001153636"/>
    </source>
</evidence>
<accession>A0A9P0G9I8</accession>
<dbReference type="PANTHER" id="PTHR10367:SF17">
    <property type="entry name" value="MRNA-CAPPING ENZYME"/>
    <property type="match status" value="1"/>
</dbReference>
<dbReference type="EMBL" id="OV651830">
    <property type="protein sequence ID" value="CAH1104943.1"/>
    <property type="molecule type" value="Genomic_DNA"/>
</dbReference>
<dbReference type="PANTHER" id="PTHR10367">
    <property type="entry name" value="MRNA-CAPPING ENZYME"/>
    <property type="match status" value="1"/>
</dbReference>
<dbReference type="Gene3D" id="3.90.190.10">
    <property type="entry name" value="Protein tyrosine phosphatase superfamily"/>
    <property type="match status" value="1"/>
</dbReference>
<dbReference type="AlphaFoldDB" id="A0A9P0G9I8"/>
<dbReference type="GO" id="GO:0004484">
    <property type="term" value="F:mRNA guanylyltransferase activity"/>
    <property type="evidence" value="ECO:0007669"/>
    <property type="project" value="TreeGrafter"/>
</dbReference>
<reference evidence="2" key="1">
    <citation type="submission" date="2022-01" db="EMBL/GenBank/DDBJ databases">
        <authorList>
            <person name="King R."/>
        </authorList>
    </citation>
    <scope>NUCLEOTIDE SEQUENCE</scope>
</reference>
<dbReference type="OrthoDB" id="200924at2759"/>
<dbReference type="InterPro" id="IPR000340">
    <property type="entry name" value="Dual-sp_phosphatase_cat-dom"/>
</dbReference>
<dbReference type="Pfam" id="PF00782">
    <property type="entry name" value="DSPc"/>
    <property type="match status" value="1"/>
</dbReference>
<protein>
    <recommendedName>
        <fullName evidence="1">Dual specificity phosphatase catalytic domain-containing protein</fullName>
    </recommendedName>
</protein>
<gene>
    <name evidence="2" type="ORF">PSYICH_LOCUS5884</name>
</gene>
<organism evidence="2 3">
    <name type="scientific">Psylliodes chrysocephalus</name>
    <dbReference type="NCBI Taxonomy" id="3402493"/>
    <lineage>
        <taxon>Eukaryota</taxon>
        <taxon>Metazoa</taxon>
        <taxon>Ecdysozoa</taxon>
        <taxon>Arthropoda</taxon>
        <taxon>Hexapoda</taxon>
        <taxon>Insecta</taxon>
        <taxon>Pterygota</taxon>
        <taxon>Neoptera</taxon>
        <taxon>Endopterygota</taxon>
        <taxon>Coleoptera</taxon>
        <taxon>Polyphaga</taxon>
        <taxon>Cucujiformia</taxon>
        <taxon>Chrysomeloidea</taxon>
        <taxon>Chrysomelidae</taxon>
        <taxon>Galerucinae</taxon>
        <taxon>Alticini</taxon>
        <taxon>Psylliodes</taxon>
    </lineage>
</organism>
<dbReference type="InterPro" id="IPR016130">
    <property type="entry name" value="Tyr_Pase_AS"/>
</dbReference>
<proteinExistence type="predicted"/>
<dbReference type="Proteomes" id="UP001153636">
    <property type="component" value="Chromosome 18"/>
</dbReference>
<evidence type="ECO:0000259" key="1">
    <source>
        <dbReference type="Pfam" id="PF00782"/>
    </source>
</evidence>
<feature type="domain" description="Dual specificity phosphatase catalytic" evidence="1">
    <location>
        <begin position="55"/>
        <end position="174"/>
    </location>
</feature>
<dbReference type="SUPFAM" id="SSF52799">
    <property type="entry name" value="(Phosphotyrosine protein) phosphatases II"/>
    <property type="match status" value="1"/>
</dbReference>
<dbReference type="PROSITE" id="PS00383">
    <property type="entry name" value="TYR_PHOSPHATASE_1"/>
    <property type="match status" value="1"/>
</dbReference>
<dbReference type="GO" id="GO:0006370">
    <property type="term" value="P:7-methylguanosine mRNA capping"/>
    <property type="evidence" value="ECO:0007669"/>
    <property type="project" value="TreeGrafter"/>
</dbReference>